<dbReference type="CDD" id="cd05356">
    <property type="entry name" value="17beta-HSD1_like_SDR_c"/>
    <property type="match status" value="1"/>
</dbReference>
<organism evidence="4 5">
    <name type="scientific">Diploscapter pachys</name>
    <dbReference type="NCBI Taxonomy" id="2018661"/>
    <lineage>
        <taxon>Eukaryota</taxon>
        <taxon>Metazoa</taxon>
        <taxon>Ecdysozoa</taxon>
        <taxon>Nematoda</taxon>
        <taxon>Chromadorea</taxon>
        <taxon>Rhabditida</taxon>
        <taxon>Rhabditina</taxon>
        <taxon>Rhabditomorpha</taxon>
        <taxon>Rhabditoidea</taxon>
        <taxon>Rhabditidae</taxon>
        <taxon>Diploscapter</taxon>
    </lineage>
</organism>
<dbReference type="EMBL" id="LIAE01006612">
    <property type="protein sequence ID" value="PAV87005.1"/>
    <property type="molecule type" value="Genomic_DNA"/>
</dbReference>
<dbReference type="PANTHER" id="PTHR43899:SF13">
    <property type="entry name" value="RH59310P"/>
    <property type="match status" value="1"/>
</dbReference>
<sequence>MGGKAKRWRGREKVGDRTRDEEWNKGRGYAIQLEEHDTTAGCMDILFIPYIYISYRLIRTCFALIWAVLLYKIAPLFHKVDLKRYKHRWCVVTGATDGIGKAYLNELAKRGLRKFIIIGRNPDKVKAVQENLESSYGFRVKSFIFDFSNGDYNEIRKFLEPLDIGFVVVSHGIGRENLERYGDSPEADSMILKVNGIGPAEFLSCVLPTIEKNGGGQIVVLSSSQGYRPIPLLAAYSASKALVSFLCEAIDREYNSISVQCLTPALVATKMVYYSKGSLFVVTPEDFAHEAVSTIGLAKITSGCFNHEIQLLPMHLFPWAILKYLIMPIYLYQRRRMTLYHSERSHVKDSRATAT</sequence>
<dbReference type="SUPFAM" id="SSF51735">
    <property type="entry name" value="NAD(P)-binding Rossmann-fold domains"/>
    <property type="match status" value="1"/>
</dbReference>
<dbReference type="PIRSF" id="PIRSF000126">
    <property type="entry name" value="11-beta-HSD1"/>
    <property type="match status" value="1"/>
</dbReference>
<name>A0A2A2LLP9_9BILA</name>
<keyword evidence="2" id="KW-0560">Oxidoreductase</keyword>
<dbReference type="InterPro" id="IPR051019">
    <property type="entry name" value="VLCFA-Steroid_DH"/>
</dbReference>
<evidence type="ECO:0000313" key="4">
    <source>
        <dbReference type="EMBL" id="PAV87005.1"/>
    </source>
</evidence>
<dbReference type="AlphaFoldDB" id="A0A2A2LLP9"/>
<dbReference type="InterPro" id="IPR036291">
    <property type="entry name" value="NAD(P)-bd_dom_sf"/>
</dbReference>
<dbReference type="PANTHER" id="PTHR43899">
    <property type="entry name" value="RH59310P"/>
    <property type="match status" value="1"/>
</dbReference>
<evidence type="ECO:0000256" key="3">
    <source>
        <dbReference type="SAM" id="Phobius"/>
    </source>
</evidence>
<dbReference type="GO" id="GO:0005783">
    <property type="term" value="C:endoplasmic reticulum"/>
    <property type="evidence" value="ECO:0007669"/>
    <property type="project" value="TreeGrafter"/>
</dbReference>
<evidence type="ECO:0000313" key="5">
    <source>
        <dbReference type="Proteomes" id="UP000218231"/>
    </source>
</evidence>
<accession>A0A2A2LLP9</accession>
<proteinExistence type="inferred from homology"/>
<keyword evidence="5" id="KW-1185">Reference proteome</keyword>
<protein>
    <submittedName>
        <fullName evidence="4">Uncharacterized protein</fullName>
    </submittedName>
</protein>
<reference evidence="4 5" key="1">
    <citation type="journal article" date="2017" name="Curr. Biol.">
        <title>Genome architecture and evolution of a unichromosomal asexual nematode.</title>
        <authorList>
            <person name="Fradin H."/>
            <person name="Zegar C."/>
            <person name="Gutwein M."/>
            <person name="Lucas J."/>
            <person name="Kovtun M."/>
            <person name="Corcoran D."/>
            <person name="Baugh L.R."/>
            <person name="Kiontke K."/>
            <person name="Gunsalus K."/>
            <person name="Fitch D.H."/>
            <person name="Piano F."/>
        </authorList>
    </citation>
    <scope>NUCLEOTIDE SEQUENCE [LARGE SCALE GENOMIC DNA]</scope>
    <source>
        <strain evidence="4">PF1309</strain>
    </source>
</reference>
<comment type="caution">
    <text evidence="4">The sequence shown here is derived from an EMBL/GenBank/DDBJ whole genome shotgun (WGS) entry which is preliminary data.</text>
</comment>
<keyword evidence="3" id="KW-0472">Membrane</keyword>
<dbReference type="GO" id="GO:0016491">
    <property type="term" value="F:oxidoreductase activity"/>
    <property type="evidence" value="ECO:0007669"/>
    <property type="project" value="UniProtKB-KW"/>
</dbReference>
<keyword evidence="3" id="KW-0812">Transmembrane</keyword>
<dbReference type="Pfam" id="PF00106">
    <property type="entry name" value="adh_short"/>
    <property type="match status" value="1"/>
</dbReference>
<gene>
    <name evidence="4" type="ORF">WR25_12727</name>
</gene>
<evidence type="ECO:0000256" key="2">
    <source>
        <dbReference type="ARBA" id="ARBA00023002"/>
    </source>
</evidence>
<dbReference type="PRINTS" id="PR00081">
    <property type="entry name" value="GDHRDH"/>
</dbReference>
<dbReference type="Gene3D" id="3.40.50.720">
    <property type="entry name" value="NAD(P)-binding Rossmann-like Domain"/>
    <property type="match status" value="1"/>
</dbReference>
<dbReference type="InterPro" id="IPR002347">
    <property type="entry name" value="SDR_fam"/>
</dbReference>
<feature type="transmembrane region" description="Helical" evidence="3">
    <location>
        <begin position="57"/>
        <end position="77"/>
    </location>
</feature>
<dbReference type="STRING" id="2018661.A0A2A2LLP9"/>
<comment type="similarity">
    <text evidence="1">Belongs to the short-chain dehydrogenases/reductases (SDR) family.</text>
</comment>
<feature type="transmembrane region" description="Helical" evidence="3">
    <location>
        <begin position="311"/>
        <end position="332"/>
    </location>
</feature>
<keyword evidence="3" id="KW-1133">Transmembrane helix</keyword>
<dbReference type="Proteomes" id="UP000218231">
    <property type="component" value="Unassembled WGS sequence"/>
</dbReference>
<dbReference type="OrthoDB" id="5545019at2759"/>
<evidence type="ECO:0000256" key="1">
    <source>
        <dbReference type="ARBA" id="ARBA00006484"/>
    </source>
</evidence>